<keyword evidence="6 8" id="KW-0732">Signal</keyword>
<keyword evidence="7" id="KW-0445">Lipid transport</keyword>
<feature type="chain" id="PRO_5009133853" description="Phosphatidylglycerol/phosphatidylinositol transfer protein" evidence="8">
    <location>
        <begin position="27"/>
        <end position="181"/>
    </location>
</feature>
<gene>
    <name evidence="10" type="ORF">NADFUDRAFT_83053</name>
</gene>
<dbReference type="PANTHER" id="PTHR11306">
    <property type="entry name" value="NIEMANN PICK TYPE C2 PROTEIN NPC2-RELATED"/>
    <property type="match status" value="1"/>
</dbReference>
<evidence type="ECO:0000256" key="7">
    <source>
        <dbReference type="ARBA" id="ARBA00023055"/>
    </source>
</evidence>
<feature type="signal peptide" evidence="8">
    <location>
        <begin position="1"/>
        <end position="26"/>
    </location>
</feature>
<sequence length="181" mass="19732">MKLSSLSFASALTCLVAAVPAPVPEAQPIDFNSLQNAFGIQPLANHDIPGDSPVALCDVEDNHLLRIDSVDIFPNPPVRGENLTINAVGFLAKEIKEGAYVDVEVKFGYIRLLRQQFDLCEQVENIDMKCPLEPGPLSINKTVELPSQIPPGKYNVVARAYTVDDDQITCLLASVEFPTIL</sequence>
<dbReference type="PANTHER" id="PTHR11306:SF0">
    <property type="entry name" value="PHOSPHATIDYLGLYCEROL_PHOSPHATIDYLINOSITOL TRANSFER PROTEIN"/>
    <property type="match status" value="1"/>
</dbReference>
<name>A0A1E3PHQ1_9ASCO</name>
<dbReference type="Pfam" id="PF02221">
    <property type="entry name" value="E1_DerP2_DerF2"/>
    <property type="match status" value="1"/>
</dbReference>
<proteinExistence type="inferred from homology"/>
<reference evidence="10 11" key="1">
    <citation type="journal article" date="2016" name="Proc. Natl. Acad. Sci. U.S.A.">
        <title>Comparative genomics of biotechnologically important yeasts.</title>
        <authorList>
            <person name="Riley R."/>
            <person name="Haridas S."/>
            <person name="Wolfe K.H."/>
            <person name="Lopes M.R."/>
            <person name="Hittinger C.T."/>
            <person name="Goeker M."/>
            <person name="Salamov A.A."/>
            <person name="Wisecaver J.H."/>
            <person name="Long T.M."/>
            <person name="Calvey C.H."/>
            <person name="Aerts A.L."/>
            <person name="Barry K.W."/>
            <person name="Choi C."/>
            <person name="Clum A."/>
            <person name="Coughlan A.Y."/>
            <person name="Deshpande S."/>
            <person name="Douglass A.P."/>
            <person name="Hanson S.J."/>
            <person name="Klenk H.-P."/>
            <person name="LaButti K.M."/>
            <person name="Lapidus A."/>
            <person name="Lindquist E.A."/>
            <person name="Lipzen A.M."/>
            <person name="Meier-Kolthoff J.P."/>
            <person name="Ohm R.A."/>
            <person name="Otillar R.P."/>
            <person name="Pangilinan J.L."/>
            <person name="Peng Y."/>
            <person name="Rokas A."/>
            <person name="Rosa C.A."/>
            <person name="Scheuner C."/>
            <person name="Sibirny A.A."/>
            <person name="Slot J.C."/>
            <person name="Stielow J.B."/>
            <person name="Sun H."/>
            <person name="Kurtzman C.P."/>
            <person name="Blackwell M."/>
            <person name="Grigoriev I.V."/>
            <person name="Jeffries T.W."/>
        </authorList>
    </citation>
    <scope>NUCLEOTIDE SEQUENCE [LARGE SCALE GENOMIC DNA]</scope>
    <source>
        <strain evidence="10 11">DSM 6958</strain>
    </source>
</reference>
<evidence type="ECO:0000256" key="5">
    <source>
        <dbReference type="ARBA" id="ARBA00022448"/>
    </source>
</evidence>
<keyword evidence="5" id="KW-0813">Transport</keyword>
<dbReference type="GO" id="GO:0032934">
    <property type="term" value="F:sterol binding"/>
    <property type="evidence" value="ECO:0007669"/>
    <property type="project" value="InterPro"/>
</dbReference>
<dbReference type="FunFam" id="2.60.40.770:FF:000004">
    <property type="entry name" value="Phosphatidylglycerol/phosphatidylinositol transfer protein"/>
    <property type="match status" value="1"/>
</dbReference>
<evidence type="ECO:0000313" key="10">
    <source>
        <dbReference type="EMBL" id="ODQ64898.1"/>
    </source>
</evidence>
<dbReference type="InterPro" id="IPR039670">
    <property type="entry name" value="NPC2-like"/>
</dbReference>
<evidence type="ECO:0000256" key="8">
    <source>
        <dbReference type="SAM" id="SignalP"/>
    </source>
</evidence>
<dbReference type="InterPro" id="IPR003172">
    <property type="entry name" value="ML_dom"/>
</dbReference>
<dbReference type="Gene3D" id="2.60.40.770">
    <property type="match status" value="1"/>
</dbReference>
<feature type="domain" description="MD-2-related lipid-recognition" evidence="9">
    <location>
        <begin position="54"/>
        <end position="175"/>
    </location>
</feature>
<accession>A0A1E3PHQ1</accession>
<comment type="function">
    <text evidence="1">Catalyzes the intermembrane transfer of phosphatidylglycerol and phosphatidylinositol.</text>
</comment>
<evidence type="ECO:0000256" key="6">
    <source>
        <dbReference type="ARBA" id="ARBA00022729"/>
    </source>
</evidence>
<dbReference type="SUPFAM" id="SSF81296">
    <property type="entry name" value="E set domains"/>
    <property type="match status" value="1"/>
</dbReference>
<keyword evidence="11" id="KW-1185">Reference proteome</keyword>
<evidence type="ECO:0000256" key="3">
    <source>
        <dbReference type="ARBA" id="ARBA00011245"/>
    </source>
</evidence>
<dbReference type="AlphaFoldDB" id="A0A1E3PHQ1"/>
<evidence type="ECO:0000256" key="1">
    <source>
        <dbReference type="ARBA" id="ARBA00002053"/>
    </source>
</evidence>
<evidence type="ECO:0000313" key="11">
    <source>
        <dbReference type="Proteomes" id="UP000095009"/>
    </source>
</evidence>
<dbReference type="OrthoDB" id="6409159at2759"/>
<dbReference type="EMBL" id="KV454410">
    <property type="protein sequence ID" value="ODQ64898.1"/>
    <property type="molecule type" value="Genomic_DNA"/>
</dbReference>
<protein>
    <recommendedName>
        <fullName evidence="4">Phosphatidylglycerol/phosphatidylinositol transfer protein</fullName>
    </recommendedName>
</protein>
<dbReference type="Proteomes" id="UP000095009">
    <property type="component" value="Unassembled WGS sequence"/>
</dbReference>
<dbReference type="GO" id="GO:0032366">
    <property type="term" value="P:intracellular sterol transport"/>
    <property type="evidence" value="ECO:0007669"/>
    <property type="project" value="InterPro"/>
</dbReference>
<dbReference type="InterPro" id="IPR033917">
    <property type="entry name" value="ML_PG-PI_TP"/>
</dbReference>
<comment type="subunit">
    <text evidence="3">Monomer.</text>
</comment>
<evidence type="ECO:0000256" key="4">
    <source>
        <dbReference type="ARBA" id="ARBA00016056"/>
    </source>
</evidence>
<dbReference type="SMART" id="SM00737">
    <property type="entry name" value="ML"/>
    <property type="match status" value="1"/>
</dbReference>
<dbReference type="CDD" id="cd00917">
    <property type="entry name" value="PG-PI_TP"/>
    <property type="match status" value="1"/>
</dbReference>
<organism evidence="10 11">
    <name type="scientific">Nadsonia fulvescens var. elongata DSM 6958</name>
    <dbReference type="NCBI Taxonomy" id="857566"/>
    <lineage>
        <taxon>Eukaryota</taxon>
        <taxon>Fungi</taxon>
        <taxon>Dikarya</taxon>
        <taxon>Ascomycota</taxon>
        <taxon>Saccharomycotina</taxon>
        <taxon>Dipodascomycetes</taxon>
        <taxon>Dipodascales</taxon>
        <taxon>Dipodascales incertae sedis</taxon>
        <taxon>Nadsonia</taxon>
    </lineage>
</organism>
<dbReference type="STRING" id="857566.A0A1E3PHQ1"/>
<evidence type="ECO:0000256" key="2">
    <source>
        <dbReference type="ARBA" id="ARBA00006370"/>
    </source>
</evidence>
<dbReference type="InterPro" id="IPR014756">
    <property type="entry name" value="Ig_E-set"/>
</dbReference>
<evidence type="ECO:0000259" key="9">
    <source>
        <dbReference type="SMART" id="SM00737"/>
    </source>
</evidence>
<comment type="similarity">
    <text evidence="2">Belongs to the NPC2 family.</text>
</comment>